<evidence type="ECO:0000313" key="2">
    <source>
        <dbReference type="Proteomes" id="UP001156691"/>
    </source>
</evidence>
<dbReference type="Proteomes" id="UP001156691">
    <property type="component" value="Unassembled WGS sequence"/>
</dbReference>
<accession>A0ABQ5WCW0</accession>
<dbReference type="Gene3D" id="3.10.620.30">
    <property type="match status" value="1"/>
</dbReference>
<reference evidence="2" key="1">
    <citation type="journal article" date="2019" name="Int. J. Syst. Evol. Microbiol.">
        <title>The Global Catalogue of Microorganisms (GCM) 10K type strain sequencing project: providing services to taxonomists for standard genome sequencing and annotation.</title>
        <authorList>
            <consortium name="The Broad Institute Genomics Platform"/>
            <consortium name="The Broad Institute Genome Sequencing Center for Infectious Disease"/>
            <person name="Wu L."/>
            <person name="Ma J."/>
        </authorList>
    </citation>
    <scope>NUCLEOTIDE SEQUENCE [LARGE SCALE GENOMIC DNA]</scope>
    <source>
        <strain evidence="2">NBRC 112416</strain>
    </source>
</reference>
<organism evidence="1 2">
    <name type="scientific">Devosia nitrariae</name>
    <dbReference type="NCBI Taxonomy" id="2071872"/>
    <lineage>
        <taxon>Bacteria</taxon>
        <taxon>Pseudomonadati</taxon>
        <taxon>Pseudomonadota</taxon>
        <taxon>Alphaproteobacteria</taxon>
        <taxon>Hyphomicrobiales</taxon>
        <taxon>Devosiaceae</taxon>
        <taxon>Devosia</taxon>
    </lineage>
</organism>
<proteinExistence type="predicted"/>
<name>A0ABQ5WCW0_9HYPH</name>
<dbReference type="Pfam" id="PF06035">
    <property type="entry name" value="Peptidase_C93"/>
    <property type="match status" value="1"/>
</dbReference>
<comment type="caution">
    <text evidence="1">The sequence shown here is derived from an EMBL/GenBank/DDBJ whole genome shotgun (WGS) entry which is preliminary data.</text>
</comment>
<sequence length="77" mass="8153">MLAKRATLVRAGIPAGALRIAYTTTRAGEAHAILVVVTDRGDFVLDNLSARVLSVAEAGYSIHRISSGDLLGWVAYN</sequence>
<protein>
    <submittedName>
        <fullName evidence="1">Uncharacterized protein</fullName>
    </submittedName>
</protein>
<dbReference type="InterPro" id="IPR010319">
    <property type="entry name" value="Transglutaminase-like_Cys_pept"/>
</dbReference>
<evidence type="ECO:0000313" key="1">
    <source>
        <dbReference type="EMBL" id="GLQ57943.1"/>
    </source>
</evidence>
<dbReference type="EMBL" id="BSNS01000026">
    <property type="protein sequence ID" value="GLQ57943.1"/>
    <property type="molecule type" value="Genomic_DNA"/>
</dbReference>
<keyword evidence="2" id="KW-1185">Reference proteome</keyword>
<gene>
    <name evidence="1" type="ORF">GCM10010862_52020</name>
</gene>